<feature type="domain" description="Mannosidase Ig/CBM-like" evidence="6">
    <location>
        <begin position="676"/>
        <end position="755"/>
    </location>
</feature>
<sequence>MVRLMNLGSLGLVIILFVGTAAASSTEVTQSASVALRENWFIQPSADVHADGAAISTAGFPTNGWYPATLPSTVLSALVEDKVYPDPYTGMNLRSISGTTYPVFEDFSNIPMPPNSPFRQPWWYRTEFKLPPEYRGRTVWLSFDGINYRANVWLNSVQITSSEKLAGTWRLFQFDVTAAAKPGETNSLAVEIFPPQPHDLAITLVDWAPMPPDKEMGIWRDVHITATGPIALRYPAVLAKLNLPSTDRAMLTIRAELTNTADHPVEGVVKGQIENLAFEQPVRLGPKQTQVVHFTPEKFPQLTLVNPRLWWPAQVGKQELYPLDLTVEVQGQASDSAHIRFGVRQVTSNIDEKGHRIFQINGKNILIRGAGYSFDLLLRSSPERQQTELNYVRDLNLNAVRLEGKLENDHFFDLADQMGILVMPGWCCCDQWENWPDWDQENKLIAGDSLRDQIRRLERHPSVISWMYGSDFAPPARIEKMYLGILQELEWPNPSISSAAARTTTVGPSGVKMTGPYEYVAPSFWYLDTRHGGAFGFNTETSPGPAIPPVASLRRMLPPDHLWPIDSVWEYHAGGMSRTLNVFTEALNERYGPAKSVEEYALKAQLQAYEAHRAMMEAYGRNKYTSTGIIQWMLNNAWPSMIWHMYDWYLRPGGSYFGVKKACEPLHVQYSYDDRSIVVVNSYYQPFANLKVTAKVFNLDMTEKFSKEAEVSIGPDSSTRALTLPPIDGLSTTYFVSLTLESAGQIKSRNFYWLSTREETIDWSRQEEDPTGEYDISTWAPNKTFADYSALNTLSRVDLDVTAQNRRDGQEGSTTVTVHNPTSTLALAVHLTVNKSSSGRVSREGEEDNEILPVLWQDNYFALLPGETRQVTATYRLGDKRKATPSVEIEGWNVNRKTAYVQQ</sequence>
<dbReference type="SUPFAM" id="SSF49303">
    <property type="entry name" value="beta-Galactosidase/glucuronidase domain"/>
    <property type="match status" value="3"/>
</dbReference>
<dbReference type="Pfam" id="PF17786">
    <property type="entry name" value="Mannosidase_ig"/>
    <property type="match status" value="1"/>
</dbReference>
<evidence type="ECO:0000256" key="4">
    <source>
        <dbReference type="SAM" id="SignalP"/>
    </source>
</evidence>
<feature type="domain" description="Beta-mannosidase-like galactose-binding" evidence="8">
    <location>
        <begin position="119"/>
        <end position="195"/>
    </location>
</feature>
<feature type="domain" description="Glycoside hydrolase family 2 immunoglobulin-like beta-sandwich" evidence="5">
    <location>
        <begin position="245"/>
        <end position="344"/>
    </location>
</feature>
<keyword evidence="3" id="KW-0326">Glycosidase</keyword>
<dbReference type="AlphaFoldDB" id="A0A2U3K651"/>
<gene>
    <name evidence="9" type="ORF">SBA1_140009</name>
</gene>
<dbReference type="InterPro" id="IPR054593">
    <property type="entry name" value="Beta-mannosidase-like_N2"/>
</dbReference>
<evidence type="ECO:0000256" key="2">
    <source>
        <dbReference type="ARBA" id="ARBA00022801"/>
    </source>
</evidence>
<evidence type="ECO:0000256" key="1">
    <source>
        <dbReference type="ARBA" id="ARBA00007401"/>
    </source>
</evidence>
<dbReference type="InterPro" id="IPR041447">
    <property type="entry name" value="Mannosidase_ig"/>
</dbReference>
<evidence type="ECO:0000259" key="6">
    <source>
        <dbReference type="Pfam" id="PF17786"/>
    </source>
</evidence>
<dbReference type="InterPro" id="IPR013783">
    <property type="entry name" value="Ig-like_fold"/>
</dbReference>
<dbReference type="InterPro" id="IPR036156">
    <property type="entry name" value="Beta-gal/glucu_dom_sf"/>
</dbReference>
<dbReference type="Gene3D" id="2.60.120.260">
    <property type="entry name" value="Galactose-binding domain-like"/>
    <property type="match status" value="1"/>
</dbReference>
<dbReference type="InterPro" id="IPR043534">
    <property type="entry name" value="EBDG/EBM"/>
</dbReference>
<evidence type="ECO:0000259" key="5">
    <source>
        <dbReference type="Pfam" id="PF00703"/>
    </source>
</evidence>
<protein>
    <submittedName>
        <fullName evidence="9">Glycoside hydrolase family 2, sugar binding</fullName>
    </submittedName>
</protein>
<dbReference type="InterPro" id="IPR008979">
    <property type="entry name" value="Galactose-bd-like_sf"/>
</dbReference>
<dbReference type="GO" id="GO:0004553">
    <property type="term" value="F:hydrolase activity, hydrolyzing O-glycosyl compounds"/>
    <property type="evidence" value="ECO:0007669"/>
    <property type="project" value="InterPro"/>
</dbReference>
<feature type="chain" id="PRO_5015688035" evidence="4">
    <location>
        <begin position="24"/>
        <end position="903"/>
    </location>
</feature>
<name>A0A2U3K651_9BACT</name>
<evidence type="ECO:0000313" key="10">
    <source>
        <dbReference type="Proteomes" id="UP000238701"/>
    </source>
</evidence>
<accession>A0A2U3K651</accession>
<dbReference type="PANTHER" id="PTHR43536:SF1">
    <property type="entry name" value="MANNOSYLGLYCOPROTEIN ENDO-BETA-MANNOSIDASE"/>
    <property type="match status" value="1"/>
</dbReference>
<reference evidence="10" key="1">
    <citation type="submission" date="2018-02" db="EMBL/GenBank/DDBJ databases">
        <authorList>
            <person name="Hausmann B."/>
        </authorList>
    </citation>
    <scope>NUCLEOTIDE SEQUENCE [LARGE SCALE GENOMIC DNA]</scope>
    <source>
        <strain evidence="10">Peat soil MAG SbA1</strain>
    </source>
</reference>
<evidence type="ECO:0000256" key="3">
    <source>
        <dbReference type="ARBA" id="ARBA00023295"/>
    </source>
</evidence>
<dbReference type="InterPro" id="IPR017853">
    <property type="entry name" value="GH"/>
</dbReference>
<dbReference type="Pfam" id="PF00703">
    <property type="entry name" value="Glyco_hydro_2"/>
    <property type="match status" value="1"/>
</dbReference>
<dbReference type="SUPFAM" id="SSF49785">
    <property type="entry name" value="Galactose-binding domain-like"/>
    <property type="match status" value="1"/>
</dbReference>
<dbReference type="Gene3D" id="3.20.20.80">
    <property type="entry name" value="Glycosidases"/>
    <property type="match status" value="1"/>
</dbReference>
<evidence type="ECO:0000313" key="9">
    <source>
        <dbReference type="EMBL" id="SPF35119.1"/>
    </source>
</evidence>
<dbReference type="InterPro" id="IPR041351">
    <property type="entry name" value="Ig_GlcNase"/>
</dbReference>
<dbReference type="Pfam" id="PF22666">
    <property type="entry name" value="Glyco_hydro_2_N2"/>
    <property type="match status" value="1"/>
</dbReference>
<dbReference type="Proteomes" id="UP000238701">
    <property type="component" value="Unassembled WGS sequence"/>
</dbReference>
<keyword evidence="2 9" id="KW-0378">Hydrolase</keyword>
<feature type="signal peptide" evidence="4">
    <location>
        <begin position="1"/>
        <end position="23"/>
    </location>
</feature>
<dbReference type="Pfam" id="PF18368">
    <property type="entry name" value="Ig_GlcNase"/>
    <property type="match status" value="1"/>
</dbReference>
<dbReference type="InterPro" id="IPR006102">
    <property type="entry name" value="Ig-like_GH2"/>
</dbReference>
<dbReference type="GO" id="GO:0005975">
    <property type="term" value="P:carbohydrate metabolic process"/>
    <property type="evidence" value="ECO:0007669"/>
    <property type="project" value="InterPro"/>
</dbReference>
<dbReference type="OrthoDB" id="9801077at2"/>
<comment type="similarity">
    <text evidence="1">Belongs to the glycosyl hydrolase 2 family.</text>
</comment>
<evidence type="ECO:0000259" key="7">
    <source>
        <dbReference type="Pfam" id="PF18368"/>
    </source>
</evidence>
<dbReference type="PANTHER" id="PTHR43536">
    <property type="entry name" value="MANNOSYLGLYCOPROTEIN ENDO-BETA-MANNOSIDASE"/>
    <property type="match status" value="1"/>
</dbReference>
<evidence type="ECO:0000259" key="8">
    <source>
        <dbReference type="Pfam" id="PF22666"/>
    </source>
</evidence>
<dbReference type="EMBL" id="OMOD01000046">
    <property type="protein sequence ID" value="SPF35119.1"/>
    <property type="molecule type" value="Genomic_DNA"/>
</dbReference>
<proteinExistence type="inferred from homology"/>
<keyword evidence="4" id="KW-0732">Signal</keyword>
<organism evidence="9 10">
    <name type="scientific">Candidatus Sulfotelmatobacter kueseliae</name>
    <dbReference type="NCBI Taxonomy" id="2042962"/>
    <lineage>
        <taxon>Bacteria</taxon>
        <taxon>Pseudomonadati</taxon>
        <taxon>Acidobacteriota</taxon>
        <taxon>Terriglobia</taxon>
        <taxon>Terriglobales</taxon>
        <taxon>Candidatus Korobacteraceae</taxon>
        <taxon>Candidatus Sulfotelmatobacter</taxon>
    </lineage>
</organism>
<dbReference type="Gene3D" id="2.60.40.10">
    <property type="entry name" value="Immunoglobulins"/>
    <property type="match status" value="3"/>
</dbReference>
<dbReference type="SUPFAM" id="SSF51445">
    <property type="entry name" value="(Trans)glycosidases"/>
    <property type="match status" value="1"/>
</dbReference>
<feature type="domain" description="Exo-beta-D-glucosaminidase Ig-fold" evidence="7">
    <location>
        <begin position="780"/>
        <end position="894"/>
    </location>
</feature>